<dbReference type="Proteomes" id="UP001217089">
    <property type="component" value="Unassembled WGS sequence"/>
</dbReference>
<evidence type="ECO:0000256" key="8">
    <source>
        <dbReference type="RuleBase" id="RU366017"/>
    </source>
</evidence>
<accession>A0ABQ9FBD8</accession>
<name>A0ABQ9FBD8_TEGGR</name>
<gene>
    <name evidence="9" type="ORF">KUTeg_008467</name>
</gene>
<evidence type="ECO:0000256" key="1">
    <source>
        <dbReference type="ARBA" id="ARBA00004167"/>
    </source>
</evidence>
<comment type="similarity">
    <text evidence="2 8">Belongs to the glycosyltransferase 92 family.</text>
</comment>
<dbReference type="EC" id="2.4.1.-" evidence="8"/>
<sequence>MSNSRIPSSVWCHFSASGNTDEILSSEVSFYETCENHSKDYAAYIASCKIPRHDVNGSSVWISDKPEPPNTKETPPIRVIYNRPSNNASGKYAVCIPPLFGKVNVVRLAEFIEFSRILGAEHFTFYNNSVEGDIKQVLEYYELLTIATTLPWSLPIANEKIWYHGQSAAVWDCLYRNMYLYKQVAFLDFDEFIIPQNQNTWDELFTFIRKQDKADDTVVSAYRFLSAFFDPEFHGKVHDLSFEESQLVNINVTMRTSFFSSMRTKLLVDPTKIFELGIHHVSKPFNEDYKVVTIDTEHAFIHHHRKCDPNWGMNCGVTKMDTSAWKYRDQLVNFTRWRLQRVQKYIDSKSSKEK</sequence>
<dbReference type="Pfam" id="PF01697">
    <property type="entry name" value="Glyco_transf_92"/>
    <property type="match status" value="1"/>
</dbReference>
<reference evidence="9 10" key="1">
    <citation type="submission" date="2022-12" db="EMBL/GenBank/DDBJ databases">
        <title>Chromosome-level genome of Tegillarca granosa.</title>
        <authorList>
            <person name="Kim J."/>
        </authorList>
    </citation>
    <scope>NUCLEOTIDE SEQUENCE [LARGE SCALE GENOMIC DNA]</scope>
    <source>
        <strain evidence="9">Teg-2019</strain>
        <tissue evidence="9">Adductor muscle</tissue>
    </source>
</reference>
<proteinExistence type="inferred from homology"/>
<dbReference type="InterPro" id="IPR008166">
    <property type="entry name" value="Glyco_transf_92"/>
</dbReference>
<dbReference type="PANTHER" id="PTHR21461">
    <property type="entry name" value="GLYCOSYLTRANSFERASE FAMILY 92 PROTEIN"/>
    <property type="match status" value="1"/>
</dbReference>
<evidence type="ECO:0000313" key="10">
    <source>
        <dbReference type="Proteomes" id="UP001217089"/>
    </source>
</evidence>
<evidence type="ECO:0000313" key="9">
    <source>
        <dbReference type="EMBL" id="KAJ8313906.1"/>
    </source>
</evidence>
<evidence type="ECO:0000256" key="3">
    <source>
        <dbReference type="ARBA" id="ARBA00022676"/>
    </source>
</evidence>
<keyword evidence="5" id="KW-0812">Transmembrane</keyword>
<comment type="subcellular location">
    <subcellularLocation>
        <location evidence="1">Membrane</location>
        <topology evidence="1">Single-pass membrane protein</topology>
    </subcellularLocation>
</comment>
<protein>
    <recommendedName>
        <fullName evidence="8">Glycosyltransferase family 92 protein</fullName>
        <ecNumber evidence="8">2.4.1.-</ecNumber>
    </recommendedName>
</protein>
<keyword evidence="4 8" id="KW-0808">Transferase</keyword>
<evidence type="ECO:0000256" key="2">
    <source>
        <dbReference type="ARBA" id="ARBA00007647"/>
    </source>
</evidence>
<keyword evidence="6" id="KW-1133">Transmembrane helix</keyword>
<evidence type="ECO:0000256" key="4">
    <source>
        <dbReference type="ARBA" id="ARBA00022679"/>
    </source>
</evidence>
<keyword evidence="3 8" id="KW-0328">Glycosyltransferase</keyword>
<comment type="caution">
    <text evidence="9">The sequence shown here is derived from an EMBL/GenBank/DDBJ whole genome shotgun (WGS) entry which is preliminary data.</text>
</comment>
<evidence type="ECO:0000256" key="6">
    <source>
        <dbReference type="ARBA" id="ARBA00022989"/>
    </source>
</evidence>
<evidence type="ECO:0000256" key="5">
    <source>
        <dbReference type="ARBA" id="ARBA00022692"/>
    </source>
</evidence>
<evidence type="ECO:0000256" key="7">
    <source>
        <dbReference type="ARBA" id="ARBA00023136"/>
    </source>
</evidence>
<keyword evidence="7" id="KW-0472">Membrane</keyword>
<dbReference type="EMBL" id="JARBDR010000342">
    <property type="protein sequence ID" value="KAJ8313906.1"/>
    <property type="molecule type" value="Genomic_DNA"/>
</dbReference>
<dbReference type="PANTHER" id="PTHR21461:SF69">
    <property type="entry name" value="GLYCOSYLTRANSFERASE FAMILY 92 PROTEIN"/>
    <property type="match status" value="1"/>
</dbReference>
<keyword evidence="10" id="KW-1185">Reference proteome</keyword>
<organism evidence="9 10">
    <name type="scientific">Tegillarca granosa</name>
    <name type="common">Malaysian cockle</name>
    <name type="synonym">Anadara granosa</name>
    <dbReference type="NCBI Taxonomy" id="220873"/>
    <lineage>
        <taxon>Eukaryota</taxon>
        <taxon>Metazoa</taxon>
        <taxon>Spiralia</taxon>
        <taxon>Lophotrochozoa</taxon>
        <taxon>Mollusca</taxon>
        <taxon>Bivalvia</taxon>
        <taxon>Autobranchia</taxon>
        <taxon>Pteriomorphia</taxon>
        <taxon>Arcoida</taxon>
        <taxon>Arcoidea</taxon>
        <taxon>Arcidae</taxon>
        <taxon>Tegillarca</taxon>
    </lineage>
</organism>